<feature type="transmembrane region" description="Helical" evidence="1">
    <location>
        <begin position="187"/>
        <end position="209"/>
    </location>
</feature>
<dbReference type="EMBL" id="CAJFDH010000004">
    <property type="protein sequence ID" value="CAD5221351.1"/>
    <property type="molecule type" value="Genomic_DNA"/>
</dbReference>
<feature type="transmembrane region" description="Helical" evidence="1">
    <location>
        <begin position="221"/>
        <end position="246"/>
    </location>
</feature>
<dbReference type="PANTHER" id="PTHR19346">
    <property type="entry name" value="SUGAR PHOSPHATE TRANSPORTER DOMAIN-CONTAINING PROTEIN"/>
    <property type="match status" value="1"/>
</dbReference>
<evidence type="ECO:0000256" key="1">
    <source>
        <dbReference type="SAM" id="Phobius"/>
    </source>
</evidence>
<keyword evidence="4" id="KW-1185">Reference proteome</keyword>
<keyword evidence="1" id="KW-0812">Transmembrane</keyword>
<organism evidence="3 4">
    <name type="scientific">Bursaphelenchus okinawaensis</name>
    <dbReference type="NCBI Taxonomy" id="465554"/>
    <lineage>
        <taxon>Eukaryota</taxon>
        <taxon>Metazoa</taxon>
        <taxon>Ecdysozoa</taxon>
        <taxon>Nematoda</taxon>
        <taxon>Chromadorea</taxon>
        <taxon>Rhabditida</taxon>
        <taxon>Tylenchina</taxon>
        <taxon>Tylenchomorpha</taxon>
        <taxon>Aphelenchoidea</taxon>
        <taxon>Aphelenchoididae</taxon>
        <taxon>Bursaphelenchus</taxon>
    </lineage>
</organism>
<feature type="transmembrane region" description="Helical" evidence="1">
    <location>
        <begin position="285"/>
        <end position="305"/>
    </location>
</feature>
<feature type="transmembrane region" description="Helical" evidence="1">
    <location>
        <begin position="108"/>
        <end position="126"/>
    </location>
</feature>
<dbReference type="GO" id="GO:0016020">
    <property type="term" value="C:membrane"/>
    <property type="evidence" value="ECO:0007669"/>
    <property type="project" value="InterPro"/>
</dbReference>
<evidence type="ECO:0000259" key="2">
    <source>
        <dbReference type="Pfam" id="PF00892"/>
    </source>
</evidence>
<dbReference type="PANTHER" id="PTHR19346:SF4">
    <property type="entry name" value="SUGAR PHOSPHATE TRANSPORTER DOMAIN-CONTAINING PROTEIN"/>
    <property type="match status" value="1"/>
</dbReference>
<feature type="transmembrane region" description="Helical" evidence="1">
    <location>
        <begin position="22"/>
        <end position="42"/>
    </location>
</feature>
<proteinExistence type="predicted"/>
<dbReference type="InterPro" id="IPR026505">
    <property type="entry name" value="Solute_c_fam_35_mem_F3/F4"/>
</dbReference>
<dbReference type="InterPro" id="IPR037185">
    <property type="entry name" value="EmrE-like"/>
</dbReference>
<dbReference type="EMBL" id="CAJFCW020000004">
    <property type="protein sequence ID" value="CAG9114959.1"/>
    <property type="molecule type" value="Genomic_DNA"/>
</dbReference>
<dbReference type="OrthoDB" id="10062838at2759"/>
<protein>
    <recommendedName>
        <fullName evidence="2">EamA domain-containing protein</fullName>
    </recommendedName>
</protein>
<keyword evidence="1" id="KW-1133">Transmembrane helix</keyword>
<dbReference type="Proteomes" id="UP000614601">
    <property type="component" value="Unassembled WGS sequence"/>
</dbReference>
<accession>A0A811L1B9</accession>
<keyword evidence="1" id="KW-0472">Membrane</keyword>
<feature type="domain" description="EamA" evidence="2">
    <location>
        <begin position="26"/>
        <end position="180"/>
    </location>
</feature>
<dbReference type="SUPFAM" id="SSF103481">
    <property type="entry name" value="Multidrug resistance efflux transporter EmrE"/>
    <property type="match status" value="1"/>
</dbReference>
<feature type="transmembrane region" description="Helical" evidence="1">
    <location>
        <begin position="62"/>
        <end position="87"/>
    </location>
</feature>
<sequence length="348" mass="38168">MSAVNDGTIEHKEKTSANVKKSIASVIVISLVAVSWACATQFSKSALTINRHDFYAPYSMVWFNTNFMTICYPVFLFYIVLFGEVTVQEAHKDACLVFSRKTVKLRHIFTKVVPFLVMWVAANYSYSYALGHISASAASAIMSSNTAMVAILAYFLLSVVPSVVKVLGALLAIAGVVVISLDNEFTGSLVGVSLVIFSALSAAFYKVFFKKVNCDANLGQVSLFMTMLGLCNLLLNIWPALILVYTDVDHIKFHAVPWLPLIGAALLSLIFNFLVNFGIALLNPLIISVGMLCGIPVSAAIDIIFRGMTVSWTFGTSACLFILSFILSTFPLEQWWRQCRETRTSSAV</sequence>
<feature type="transmembrane region" description="Helical" evidence="1">
    <location>
        <begin position="311"/>
        <end position="330"/>
    </location>
</feature>
<dbReference type="AlphaFoldDB" id="A0A811L1B9"/>
<dbReference type="Pfam" id="PF00892">
    <property type="entry name" value="EamA"/>
    <property type="match status" value="1"/>
</dbReference>
<comment type="caution">
    <text evidence="3">The sequence shown here is derived from an EMBL/GenBank/DDBJ whole genome shotgun (WGS) entry which is preliminary data.</text>
</comment>
<reference evidence="3" key="1">
    <citation type="submission" date="2020-09" db="EMBL/GenBank/DDBJ databases">
        <authorList>
            <person name="Kikuchi T."/>
        </authorList>
    </citation>
    <scope>NUCLEOTIDE SEQUENCE</scope>
    <source>
        <strain evidence="3">SH1</strain>
    </source>
</reference>
<dbReference type="Gene3D" id="1.10.3730.20">
    <property type="match status" value="1"/>
</dbReference>
<name>A0A811L1B9_9BILA</name>
<evidence type="ECO:0000313" key="3">
    <source>
        <dbReference type="EMBL" id="CAD5221351.1"/>
    </source>
</evidence>
<dbReference type="Proteomes" id="UP000783686">
    <property type="component" value="Unassembled WGS sequence"/>
</dbReference>
<feature type="transmembrane region" description="Helical" evidence="1">
    <location>
        <begin position="163"/>
        <end position="181"/>
    </location>
</feature>
<gene>
    <name evidence="3" type="ORF">BOKJ2_LOCUS9401</name>
</gene>
<feature type="transmembrane region" description="Helical" evidence="1">
    <location>
        <begin position="258"/>
        <end position="278"/>
    </location>
</feature>
<dbReference type="InterPro" id="IPR000620">
    <property type="entry name" value="EamA_dom"/>
</dbReference>
<feature type="transmembrane region" description="Helical" evidence="1">
    <location>
        <begin position="132"/>
        <end position="156"/>
    </location>
</feature>
<evidence type="ECO:0000313" key="4">
    <source>
        <dbReference type="Proteomes" id="UP000614601"/>
    </source>
</evidence>